<evidence type="ECO:0000313" key="2">
    <source>
        <dbReference type="Proteomes" id="UP001177670"/>
    </source>
</evidence>
<name>A0AA40KXF8_9HYME</name>
<dbReference type="Proteomes" id="UP001177670">
    <property type="component" value="Unassembled WGS sequence"/>
</dbReference>
<proteinExistence type="predicted"/>
<comment type="caution">
    <text evidence="1">The sequence shown here is derived from an EMBL/GenBank/DDBJ whole genome shotgun (WGS) entry which is preliminary data.</text>
</comment>
<dbReference type="AlphaFoldDB" id="A0AA40KXF8"/>
<evidence type="ECO:0000313" key="1">
    <source>
        <dbReference type="EMBL" id="KAK1136596.1"/>
    </source>
</evidence>
<accession>A0AA40KXF8</accession>
<keyword evidence="2" id="KW-1185">Reference proteome</keyword>
<reference evidence="1" key="1">
    <citation type="submission" date="2021-10" db="EMBL/GenBank/DDBJ databases">
        <title>Melipona bicolor Genome sequencing and assembly.</title>
        <authorList>
            <person name="Araujo N.S."/>
            <person name="Arias M.C."/>
        </authorList>
    </citation>
    <scope>NUCLEOTIDE SEQUENCE</scope>
    <source>
        <strain evidence="1">USP_2M_L1-L4_2017</strain>
        <tissue evidence="1">Whole body</tissue>
    </source>
</reference>
<sequence length="149" mass="16879">MECHESEIKRSGCAPLSRELATCVHALVPLVTARNTRQKQNEPTQQHCLPFTRDQRPVYGNCQDVRKLIGYKFAVCGGPPAGARMAFSRAYRHESSVHAYLGTCSYLGETWSINEYNELRTEGVFFEPKGVSANLREVLESFKLNYAYK</sequence>
<dbReference type="EMBL" id="JAHYIQ010000001">
    <property type="protein sequence ID" value="KAK1136596.1"/>
    <property type="molecule type" value="Genomic_DNA"/>
</dbReference>
<protein>
    <submittedName>
        <fullName evidence="1">Uncharacterized protein</fullName>
    </submittedName>
</protein>
<gene>
    <name evidence="1" type="ORF">K0M31_001142</name>
</gene>
<organism evidence="1 2">
    <name type="scientific">Melipona bicolor</name>
    <dbReference type="NCBI Taxonomy" id="60889"/>
    <lineage>
        <taxon>Eukaryota</taxon>
        <taxon>Metazoa</taxon>
        <taxon>Ecdysozoa</taxon>
        <taxon>Arthropoda</taxon>
        <taxon>Hexapoda</taxon>
        <taxon>Insecta</taxon>
        <taxon>Pterygota</taxon>
        <taxon>Neoptera</taxon>
        <taxon>Endopterygota</taxon>
        <taxon>Hymenoptera</taxon>
        <taxon>Apocrita</taxon>
        <taxon>Aculeata</taxon>
        <taxon>Apoidea</taxon>
        <taxon>Anthophila</taxon>
        <taxon>Apidae</taxon>
        <taxon>Melipona</taxon>
    </lineage>
</organism>